<proteinExistence type="predicted"/>
<feature type="region of interest" description="Disordered" evidence="2">
    <location>
        <begin position="130"/>
        <end position="162"/>
    </location>
</feature>
<dbReference type="EMBL" id="JABDTM020029037">
    <property type="protein sequence ID" value="KAH0808204.1"/>
    <property type="molecule type" value="Genomic_DNA"/>
</dbReference>
<evidence type="ECO:0000256" key="1">
    <source>
        <dbReference type="SAM" id="Coils"/>
    </source>
</evidence>
<evidence type="ECO:0000256" key="2">
    <source>
        <dbReference type="SAM" id="MobiDB-lite"/>
    </source>
</evidence>
<dbReference type="EMBL" id="JABDTM020029036">
    <property type="protein sequence ID" value="KAH0808207.1"/>
    <property type="molecule type" value="Genomic_DNA"/>
</dbReference>
<comment type="caution">
    <text evidence="6">The sequence shown here is derived from an EMBL/GenBank/DDBJ whole genome shotgun (WGS) entry which is preliminary data.</text>
</comment>
<evidence type="ECO:0000313" key="3">
    <source>
        <dbReference type="EMBL" id="KAH0808204.1"/>
    </source>
</evidence>
<dbReference type="AlphaFoldDB" id="A0A8J6H511"/>
<keyword evidence="1" id="KW-0175">Coiled coil</keyword>
<feature type="region of interest" description="Disordered" evidence="2">
    <location>
        <begin position="1"/>
        <end position="25"/>
    </location>
</feature>
<dbReference type="Proteomes" id="UP000719412">
    <property type="component" value="Unassembled WGS sequence"/>
</dbReference>
<dbReference type="EMBL" id="JABDTM020029033">
    <property type="protein sequence ID" value="KAH0808210.1"/>
    <property type="molecule type" value="Genomic_DNA"/>
</dbReference>
<feature type="coiled-coil region" evidence="1">
    <location>
        <begin position="32"/>
        <end position="95"/>
    </location>
</feature>
<name>A0A8J6H511_TENMO</name>
<accession>A0A8J6H511</accession>
<evidence type="ECO:0000313" key="5">
    <source>
        <dbReference type="EMBL" id="KAH0808210.1"/>
    </source>
</evidence>
<evidence type="ECO:0000313" key="4">
    <source>
        <dbReference type="EMBL" id="KAH0808207.1"/>
    </source>
</evidence>
<feature type="compositionally biased region" description="Polar residues" evidence="2">
    <location>
        <begin position="1"/>
        <end position="13"/>
    </location>
</feature>
<organism evidence="6 7">
    <name type="scientific">Tenebrio molitor</name>
    <name type="common">Yellow mealworm beetle</name>
    <dbReference type="NCBI Taxonomy" id="7067"/>
    <lineage>
        <taxon>Eukaryota</taxon>
        <taxon>Metazoa</taxon>
        <taxon>Ecdysozoa</taxon>
        <taxon>Arthropoda</taxon>
        <taxon>Hexapoda</taxon>
        <taxon>Insecta</taxon>
        <taxon>Pterygota</taxon>
        <taxon>Neoptera</taxon>
        <taxon>Endopterygota</taxon>
        <taxon>Coleoptera</taxon>
        <taxon>Polyphaga</taxon>
        <taxon>Cucujiformia</taxon>
        <taxon>Tenebrionidae</taxon>
        <taxon>Tenebrio</taxon>
    </lineage>
</organism>
<protein>
    <submittedName>
        <fullName evidence="6">Uncharacterized protein</fullName>
    </submittedName>
</protein>
<gene>
    <name evidence="6" type="ORF">GEV33_014579</name>
    <name evidence="5" type="ORF">GEV33_014581</name>
    <name evidence="4" type="ORF">GEV33_014585</name>
    <name evidence="3" type="ORF">GEV33_014586</name>
</gene>
<reference evidence="6" key="2">
    <citation type="submission" date="2021-08" db="EMBL/GenBank/DDBJ databases">
        <authorList>
            <person name="Eriksson T."/>
        </authorList>
    </citation>
    <scope>NUCLEOTIDE SEQUENCE</scope>
    <source>
        <strain evidence="6">Stoneville</strain>
        <tissue evidence="6">Whole head</tissue>
    </source>
</reference>
<evidence type="ECO:0000313" key="7">
    <source>
        <dbReference type="Proteomes" id="UP000719412"/>
    </source>
</evidence>
<evidence type="ECO:0000313" key="6">
    <source>
        <dbReference type="EMBL" id="KAH0808213.1"/>
    </source>
</evidence>
<sequence length="162" mass="18191">MSNAKSDITTNYWQEEDEEYSSDLDGKMPQTLVEYYEKLKQAKSLLSEIEDAADEEIKMRDLEREKLSREELMAKDEASAKLKKYQENMKIMNECCTRTPATLRVVPDNKNQKLPAEYFGDASVGDLKYPGDVAGPGSGMSKFDDLLSGGVRQGSPADEHPP</sequence>
<keyword evidence="7" id="KW-1185">Reference proteome</keyword>
<reference evidence="6" key="1">
    <citation type="journal article" date="2020" name="J Insects Food Feed">
        <title>The yellow mealworm (Tenebrio molitor) genome: a resource for the emerging insects as food and feed industry.</title>
        <authorList>
            <person name="Eriksson T."/>
            <person name="Andere A."/>
            <person name="Kelstrup H."/>
            <person name="Emery V."/>
            <person name="Picard C."/>
        </authorList>
    </citation>
    <scope>NUCLEOTIDE SEQUENCE</scope>
    <source>
        <strain evidence="6">Stoneville</strain>
        <tissue evidence="6">Whole head</tissue>
    </source>
</reference>
<dbReference type="EMBL" id="JABDTM020029032">
    <property type="protein sequence ID" value="KAH0808213.1"/>
    <property type="molecule type" value="Genomic_DNA"/>
</dbReference>